<protein>
    <submittedName>
        <fullName evidence="1">Uncharacterized protein</fullName>
    </submittedName>
</protein>
<name>A0A1Z4M323_9CYAN</name>
<dbReference type="AlphaFoldDB" id="A0A1Z4M323"/>
<evidence type="ECO:0000313" key="2">
    <source>
        <dbReference type="Proteomes" id="UP000218418"/>
    </source>
</evidence>
<sequence>MTQPEHLLEKQDKTWVCQVCGLSWKRKPKRKCEGIPAIGYDESPKGAIWDFEFYRNNLTKKPEAKPIAYHHKPSFRHDYCYKLTDCKKWFKEVPNLILTKQEKDKLGYKTKRQLEKMHLQPKPDARACGVYYWDKEEGDGFAIFYHPQDTEFFAPDQFLTKTTLKKTYLLSEGWVKRLGEPDKLADNPHSYTHPIKLYSRKRVEKFLADNAEDYCNWLDKRDTYVAIFEKNKDKIAEARELVRKQQKMCLRCASSCALENGLFCVIHPTGLERDKIPCPDFYERSN</sequence>
<accession>A0A1Z4M323</accession>
<proteinExistence type="predicted"/>
<dbReference type="Proteomes" id="UP000218418">
    <property type="component" value="Plasmid plasmid2"/>
</dbReference>
<dbReference type="EMBL" id="AP018229">
    <property type="protein sequence ID" value="BAY87879.1"/>
    <property type="molecule type" value="Genomic_DNA"/>
</dbReference>
<keyword evidence="2" id="KW-1185">Reference proteome</keyword>
<keyword evidence="1" id="KW-0614">Plasmid</keyword>
<gene>
    <name evidence="1" type="ORF">NIES267_74030</name>
</gene>
<evidence type="ECO:0000313" key="1">
    <source>
        <dbReference type="EMBL" id="BAY87879.1"/>
    </source>
</evidence>
<geneLocation type="plasmid" evidence="2">
    <name>Plasmid2 dna</name>
</geneLocation>
<reference evidence="1 2" key="1">
    <citation type="submission" date="2017-06" db="EMBL/GenBank/DDBJ databases">
        <title>Genome sequencing of cyanobaciteial culture collection at National Institute for Environmental Studies (NIES).</title>
        <authorList>
            <person name="Hirose Y."/>
            <person name="Shimura Y."/>
            <person name="Fujisawa T."/>
            <person name="Nakamura Y."/>
            <person name="Kawachi M."/>
        </authorList>
    </citation>
    <scope>NUCLEOTIDE SEQUENCE [LARGE SCALE GENOMIC DNA]</scope>
    <source>
        <strain evidence="1 2">NIES-267</strain>
        <plasmid evidence="2">Plasmid2 dna</plasmid>
    </source>
</reference>
<dbReference type="OrthoDB" id="505968at2"/>
<organism evidence="1 2">
    <name type="scientific">Calothrix parasitica NIES-267</name>
    <dbReference type="NCBI Taxonomy" id="1973488"/>
    <lineage>
        <taxon>Bacteria</taxon>
        <taxon>Bacillati</taxon>
        <taxon>Cyanobacteriota</taxon>
        <taxon>Cyanophyceae</taxon>
        <taxon>Nostocales</taxon>
        <taxon>Calotrichaceae</taxon>
        <taxon>Calothrix</taxon>
    </lineage>
</organism>